<evidence type="ECO:0000313" key="3">
    <source>
        <dbReference type="EMBL" id="BAL58766.1"/>
    </source>
</evidence>
<dbReference type="Gene3D" id="3.40.50.410">
    <property type="entry name" value="von Willebrand factor, type A domain"/>
    <property type="match status" value="2"/>
</dbReference>
<reference evidence="3" key="2">
    <citation type="journal article" date="2012" name="PLoS ONE">
        <title>A Deeply Branching Thermophilic Bacterium with an Ancient Acetyl-CoA Pathway Dominates a Subsurface Ecosystem.</title>
        <authorList>
            <person name="Takami H."/>
            <person name="Noguchi H."/>
            <person name="Takaki Y."/>
            <person name="Uchiyama I."/>
            <person name="Toyoda A."/>
            <person name="Nishi S."/>
            <person name="Chee G.-J."/>
            <person name="Arai W."/>
            <person name="Nunoura T."/>
            <person name="Itoh T."/>
            <person name="Hattori M."/>
            <person name="Takai K."/>
        </authorList>
    </citation>
    <scope>NUCLEOTIDE SEQUENCE</scope>
</reference>
<proteinExistence type="predicted"/>
<dbReference type="Gene3D" id="3.40.50.880">
    <property type="match status" value="1"/>
</dbReference>
<dbReference type="InterPro" id="IPR029062">
    <property type="entry name" value="Class_I_gatase-like"/>
</dbReference>
<dbReference type="PROSITE" id="PS50234">
    <property type="entry name" value="VWFA"/>
    <property type="match status" value="1"/>
</dbReference>
<evidence type="ECO:0000259" key="2">
    <source>
        <dbReference type="PROSITE" id="PS50234"/>
    </source>
</evidence>
<feature type="transmembrane region" description="Helical" evidence="1">
    <location>
        <begin position="31"/>
        <end position="52"/>
    </location>
</feature>
<sequence>MSLSFDAPWILVLLVGLALWVWLARPNRLATLFRVGALALLCVALAGPRLALSDPDRYIYFLIDRSASIGVDSAQILQIVHSLAPPADKTFYGVISFGAQPVIEATFAPTVQLSEFQTELDTTATDIASAIRLALETFPRSGRREIVLLTDGQMTSGDLTVLLRARREGVPIYVWPLGADSPEAWVHDFHIPAEVAPGLPFPIRVQIGATADGHGTLLLYRNDQLVQNLSVQYGPGVQEIRLTEKLDAPGAYAYRIYLKAEPDRLIENNQLYGATVVPGDPSVLLVERLSGDSPLARLLRRAGFAFVQKTFEAFAANPLALSSYKTVIFNNIPLGKLTAEQRRALKRFVADGGGLFLIQGREAVAGLEEQTPDELADLEELLPVSYLAPEPYQIPGLALVFVMDRSGSMGDPAGRGIPKIEILKRAALRSLEVLDRDDWVGLIAFDTDYSWITPLRPLGDGREFSSNIQKLTANGGTDLYFALQAAFDALEKTPARIKHIVVFTDGHNNNKREREYRELYARLAKSSVRISTLGIDRAPNEEFLRELATAGRGRYQRVPEFTDLPVFSLREVRRIARLRWIEGSSAVYGEVSAQIPAVQGYVLTHERAAAQTVLRVSSDGDPLLAFHAYGLGQVGVLNTDLEGEGSKEWLSWEELGRLIGPAVARVHRALPHEHTLAVQTSFSALGIELFADVFEGDRWVSGLEVQAHVSGPTNADLALSQVAAGRYRAHLGSLQSGLYTVRIAAQRAGQVVGEITRPLAVPYPEEYRRVGVDTERLSEIARATGGQYVERPVLPPPARGIGGAGRELWPWALLLALGLFIADLALRKITPSPSSDLSS</sequence>
<dbReference type="InterPro" id="IPR002035">
    <property type="entry name" value="VWF_A"/>
</dbReference>
<dbReference type="SUPFAM" id="SSF52317">
    <property type="entry name" value="Class I glutamine amidotransferase-like"/>
    <property type="match status" value="1"/>
</dbReference>
<dbReference type="CDD" id="cd00198">
    <property type="entry name" value="vWFA"/>
    <property type="match status" value="1"/>
</dbReference>
<dbReference type="SUPFAM" id="SSF53300">
    <property type="entry name" value="vWA-like"/>
    <property type="match status" value="2"/>
</dbReference>
<accession>H5SRP9</accession>
<dbReference type="EMBL" id="AP011801">
    <property type="protein sequence ID" value="BAL58766.1"/>
    <property type="molecule type" value="Genomic_DNA"/>
</dbReference>
<dbReference type="AlphaFoldDB" id="H5SRP9"/>
<organism evidence="3">
    <name type="scientific">Acetithermum autotrophicum</name>
    <dbReference type="NCBI Taxonomy" id="1446466"/>
    <lineage>
        <taxon>Bacteria</taxon>
        <taxon>Candidatus Bipolaricaulota</taxon>
        <taxon>Candidatus Acetithermum</taxon>
    </lineage>
</organism>
<protein>
    <submittedName>
        <fullName evidence="3">von Willebrand factor type A</fullName>
    </submittedName>
</protein>
<dbReference type="Pfam" id="PF00092">
    <property type="entry name" value="VWA"/>
    <property type="match status" value="1"/>
</dbReference>
<gene>
    <name evidence="3" type="ORF">HGMM_OP2C314</name>
</gene>
<reference evidence="3" key="1">
    <citation type="journal article" date="2005" name="Environ. Microbiol.">
        <title>Genetic and functional properties of uncultivated thermophilic crenarchaeotes from a subsurface gold mine as revealed by analysis of genome fragments.</title>
        <authorList>
            <person name="Nunoura T."/>
            <person name="Hirayama H."/>
            <person name="Takami H."/>
            <person name="Oida H."/>
            <person name="Nishi S."/>
            <person name="Shimamura S."/>
            <person name="Suzuki Y."/>
            <person name="Inagaki F."/>
            <person name="Takai K."/>
            <person name="Nealson K.H."/>
            <person name="Horikoshi K."/>
        </authorList>
    </citation>
    <scope>NUCLEOTIDE SEQUENCE</scope>
</reference>
<keyword evidence="1" id="KW-0472">Membrane</keyword>
<name>H5SRP9_ACEAU</name>
<feature type="transmembrane region" description="Helical" evidence="1">
    <location>
        <begin position="6"/>
        <end position="24"/>
    </location>
</feature>
<keyword evidence="1" id="KW-1133">Transmembrane helix</keyword>
<dbReference type="PANTHER" id="PTHR37947:SF2">
    <property type="entry name" value="VON WILLEBRAND FACTOR TYPE A"/>
    <property type="match status" value="1"/>
</dbReference>
<dbReference type="Pfam" id="PF13519">
    <property type="entry name" value="VWA_2"/>
    <property type="match status" value="1"/>
</dbReference>
<dbReference type="SMART" id="SM00327">
    <property type="entry name" value="VWA"/>
    <property type="match status" value="2"/>
</dbReference>
<keyword evidence="1" id="KW-0812">Transmembrane</keyword>
<feature type="domain" description="VWFA" evidence="2">
    <location>
        <begin position="398"/>
        <end position="578"/>
    </location>
</feature>
<evidence type="ECO:0000256" key="1">
    <source>
        <dbReference type="SAM" id="Phobius"/>
    </source>
</evidence>
<dbReference type="PANTHER" id="PTHR37947">
    <property type="entry name" value="BLL2462 PROTEIN"/>
    <property type="match status" value="1"/>
</dbReference>
<dbReference type="InterPro" id="IPR036465">
    <property type="entry name" value="vWFA_dom_sf"/>
</dbReference>